<evidence type="ECO:0000256" key="3">
    <source>
        <dbReference type="ARBA" id="ARBA00023052"/>
    </source>
</evidence>
<reference evidence="5 6" key="1">
    <citation type="journal article" date="2019" name="Nat. Microbiol.">
        <title>Mediterranean grassland soil C-N compound turnover is dependent on rainfall and depth, and is mediated by genomically divergent microorganisms.</title>
        <authorList>
            <person name="Diamond S."/>
            <person name="Andeer P.F."/>
            <person name="Li Z."/>
            <person name="Crits-Christoph A."/>
            <person name="Burstein D."/>
            <person name="Anantharaman K."/>
            <person name="Lane K.R."/>
            <person name="Thomas B.C."/>
            <person name="Pan C."/>
            <person name="Northen T.R."/>
            <person name="Banfield J.F."/>
        </authorList>
    </citation>
    <scope>NUCLEOTIDE SEQUENCE [LARGE SCALE GENOMIC DNA]</scope>
    <source>
        <strain evidence="5">WS_8</strain>
    </source>
</reference>
<dbReference type="Pfam" id="PF16870">
    <property type="entry name" value="OxoGdeHyase_C"/>
    <property type="match status" value="1"/>
</dbReference>
<evidence type="ECO:0000259" key="4">
    <source>
        <dbReference type="Pfam" id="PF16870"/>
    </source>
</evidence>
<dbReference type="GO" id="GO:0005829">
    <property type="term" value="C:cytosol"/>
    <property type="evidence" value="ECO:0007669"/>
    <property type="project" value="TreeGrafter"/>
</dbReference>
<dbReference type="Proteomes" id="UP000316609">
    <property type="component" value="Unassembled WGS sequence"/>
</dbReference>
<dbReference type="Gene3D" id="3.40.50.11610">
    <property type="entry name" value="Multifunctional 2-oxoglutarate metabolism enzyme, C-terminal domain"/>
    <property type="match status" value="1"/>
</dbReference>
<feature type="domain" description="2-oxoglutarate dehydrogenase E1 component/KDG C-terminal" evidence="4">
    <location>
        <begin position="2"/>
        <end position="91"/>
    </location>
</feature>
<dbReference type="PANTHER" id="PTHR23152:SF4">
    <property type="entry name" value="2-OXOADIPATE DEHYDROGENASE COMPLEX COMPONENT E1"/>
    <property type="match status" value="1"/>
</dbReference>
<protein>
    <recommendedName>
        <fullName evidence="4">2-oxoglutarate dehydrogenase E1 component/KDG C-terminal domain-containing protein</fullName>
    </recommendedName>
</protein>
<dbReference type="GO" id="GO:0006099">
    <property type="term" value="P:tricarboxylic acid cycle"/>
    <property type="evidence" value="ECO:0007669"/>
    <property type="project" value="TreeGrafter"/>
</dbReference>
<dbReference type="InterPro" id="IPR011603">
    <property type="entry name" value="2oxoglutarate_DH_E1"/>
</dbReference>
<proteinExistence type="predicted"/>
<accession>A0A538TLX4</accession>
<name>A0A538TLX4_UNCEI</name>
<dbReference type="GO" id="GO:0045252">
    <property type="term" value="C:oxoglutarate dehydrogenase complex"/>
    <property type="evidence" value="ECO:0007669"/>
    <property type="project" value="TreeGrafter"/>
</dbReference>
<dbReference type="InterPro" id="IPR031717">
    <property type="entry name" value="ODO-1/KGD_C"/>
</dbReference>
<comment type="caution">
    <text evidence="5">The sequence shown here is derived from an EMBL/GenBank/DDBJ whole genome shotgun (WGS) entry which is preliminary data.</text>
</comment>
<evidence type="ECO:0000256" key="2">
    <source>
        <dbReference type="ARBA" id="ARBA00023002"/>
    </source>
</evidence>
<dbReference type="PANTHER" id="PTHR23152">
    <property type="entry name" value="2-OXOGLUTARATE DEHYDROGENASE"/>
    <property type="match status" value="1"/>
</dbReference>
<keyword evidence="3" id="KW-0786">Thiamine pyrophosphate</keyword>
<sequence>MALVRIEQLYPFPRAELAAVFERYPSARDIRWVQEEPANMGAWRNTRHRLEDVLPEGAALSLAARETSPTPATGYYTKHVEQENAVLDRALAEVGVLPARTTGASRPRRGS</sequence>
<dbReference type="EMBL" id="VBOY01000082">
    <property type="protein sequence ID" value="TMQ64623.1"/>
    <property type="molecule type" value="Genomic_DNA"/>
</dbReference>
<evidence type="ECO:0000313" key="5">
    <source>
        <dbReference type="EMBL" id="TMQ64623.1"/>
    </source>
</evidence>
<dbReference type="GO" id="GO:0004591">
    <property type="term" value="F:oxoglutarate dehydrogenase (succinyl-transferring) activity"/>
    <property type="evidence" value="ECO:0007669"/>
    <property type="project" value="TreeGrafter"/>
</dbReference>
<evidence type="ECO:0000313" key="6">
    <source>
        <dbReference type="Proteomes" id="UP000316609"/>
    </source>
</evidence>
<keyword evidence="2" id="KW-0560">Oxidoreductase</keyword>
<dbReference type="InterPro" id="IPR042179">
    <property type="entry name" value="KGD_C_sf"/>
</dbReference>
<gene>
    <name evidence="5" type="ORF">E6K78_08885</name>
</gene>
<organism evidence="5 6">
    <name type="scientific">Eiseniibacteriota bacterium</name>
    <dbReference type="NCBI Taxonomy" id="2212470"/>
    <lineage>
        <taxon>Bacteria</taxon>
        <taxon>Candidatus Eiseniibacteriota</taxon>
    </lineage>
</organism>
<comment type="cofactor">
    <cofactor evidence="1">
        <name>thiamine diphosphate</name>
        <dbReference type="ChEBI" id="CHEBI:58937"/>
    </cofactor>
</comment>
<dbReference type="GO" id="GO:0030976">
    <property type="term" value="F:thiamine pyrophosphate binding"/>
    <property type="evidence" value="ECO:0007669"/>
    <property type="project" value="InterPro"/>
</dbReference>
<dbReference type="AlphaFoldDB" id="A0A538TLX4"/>
<evidence type="ECO:0000256" key="1">
    <source>
        <dbReference type="ARBA" id="ARBA00001964"/>
    </source>
</evidence>